<evidence type="ECO:0000313" key="5">
    <source>
        <dbReference type="Proteomes" id="UP000654482"/>
    </source>
</evidence>
<dbReference type="InterPro" id="IPR036365">
    <property type="entry name" value="PGBD-like_sf"/>
</dbReference>
<feature type="chain" id="PRO_5035146599" evidence="2">
    <location>
        <begin position="31"/>
        <end position="200"/>
    </location>
</feature>
<name>A0A8J7DZH0_9CYAN</name>
<feature type="domain" description="Peptidoglycan binding-like" evidence="3">
    <location>
        <begin position="48"/>
        <end position="104"/>
    </location>
</feature>
<dbReference type="Gene3D" id="1.10.101.10">
    <property type="entry name" value="PGBD-like superfamily/PGBD"/>
    <property type="match status" value="2"/>
</dbReference>
<feature type="signal peptide" evidence="2">
    <location>
        <begin position="1"/>
        <end position="30"/>
    </location>
</feature>
<protein>
    <submittedName>
        <fullName evidence="4">Peptidoglycan-binding protein</fullName>
    </submittedName>
</protein>
<dbReference type="AlphaFoldDB" id="A0A8J7DZH0"/>
<evidence type="ECO:0000256" key="1">
    <source>
        <dbReference type="SAM" id="MobiDB-lite"/>
    </source>
</evidence>
<feature type="domain" description="Peptidoglycan binding-like" evidence="3">
    <location>
        <begin position="141"/>
        <end position="197"/>
    </location>
</feature>
<dbReference type="EMBL" id="JADEWZ010000048">
    <property type="protein sequence ID" value="MBE9118492.1"/>
    <property type="molecule type" value="Genomic_DNA"/>
</dbReference>
<dbReference type="RefSeq" id="WP_194031576.1">
    <property type="nucleotide sequence ID" value="NZ_JADEWZ010000048.1"/>
</dbReference>
<keyword evidence="5" id="KW-1185">Reference proteome</keyword>
<organism evidence="4 5">
    <name type="scientific">Lusitaniella coriacea LEGE 07157</name>
    <dbReference type="NCBI Taxonomy" id="945747"/>
    <lineage>
        <taxon>Bacteria</taxon>
        <taxon>Bacillati</taxon>
        <taxon>Cyanobacteriota</taxon>
        <taxon>Cyanophyceae</taxon>
        <taxon>Spirulinales</taxon>
        <taxon>Lusitaniellaceae</taxon>
        <taxon>Lusitaniella</taxon>
    </lineage>
</organism>
<keyword evidence="2" id="KW-0732">Signal</keyword>
<dbReference type="Pfam" id="PF01471">
    <property type="entry name" value="PG_binding_1"/>
    <property type="match status" value="2"/>
</dbReference>
<evidence type="ECO:0000313" key="4">
    <source>
        <dbReference type="EMBL" id="MBE9118492.1"/>
    </source>
</evidence>
<feature type="region of interest" description="Disordered" evidence="1">
    <location>
        <begin position="110"/>
        <end position="140"/>
    </location>
</feature>
<dbReference type="SUPFAM" id="SSF47090">
    <property type="entry name" value="PGBD-like"/>
    <property type="match status" value="2"/>
</dbReference>
<evidence type="ECO:0000256" key="2">
    <source>
        <dbReference type="SAM" id="SignalP"/>
    </source>
</evidence>
<dbReference type="Proteomes" id="UP000654482">
    <property type="component" value="Unassembled WGS sequence"/>
</dbReference>
<dbReference type="InterPro" id="IPR002477">
    <property type="entry name" value="Peptidoglycan-bd-like"/>
</dbReference>
<reference evidence="4" key="1">
    <citation type="submission" date="2020-10" db="EMBL/GenBank/DDBJ databases">
        <authorList>
            <person name="Castelo-Branco R."/>
            <person name="Eusebio N."/>
            <person name="Adriana R."/>
            <person name="Vieira A."/>
            <person name="Brugerolle De Fraissinette N."/>
            <person name="Rezende De Castro R."/>
            <person name="Schneider M.P."/>
            <person name="Vasconcelos V."/>
            <person name="Leao P.N."/>
        </authorList>
    </citation>
    <scope>NUCLEOTIDE SEQUENCE</scope>
    <source>
        <strain evidence="4">LEGE 07157</strain>
    </source>
</reference>
<proteinExistence type="predicted"/>
<gene>
    <name evidence="4" type="ORF">IQ249_21615</name>
</gene>
<comment type="caution">
    <text evidence="4">The sequence shown here is derived from an EMBL/GenBank/DDBJ whole genome shotgun (WGS) entry which is preliminary data.</text>
</comment>
<sequence>MKTSKHWAISTQIILLASYCSLLLPPASLAQPNIPSPLNRPELRTGSTGTDVANVQATLKLLGYYDGIVDGIYGESTVIGVFRFQQSANLNANGIMDKATWNALFPAIARSPQPATSPPTPSNSTTRPPNPGRPTLRPGMNGAAVRELQQRLRSLGFAVGTIDGVFGDQTLNAVIAAQEKFKLNPDGVVGPATWRALFNQ</sequence>
<dbReference type="InterPro" id="IPR036366">
    <property type="entry name" value="PGBDSf"/>
</dbReference>
<accession>A0A8J7DZH0</accession>
<evidence type="ECO:0000259" key="3">
    <source>
        <dbReference type="Pfam" id="PF01471"/>
    </source>
</evidence>